<dbReference type="RefSeq" id="WP_102966114.1">
    <property type="nucleotide sequence ID" value="NZ_POSK01000005.1"/>
</dbReference>
<keyword evidence="1" id="KW-0472">Membrane</keyword>
<dbReference type="OrthoDB" id="5824286at2"/>
<dbReference type="Proteomes" id="UP000236449">
    <property type="component" value="Unassembled WGS sequence"/>
</dbReference>
<dbReference type="AlphaFoldDB" id="A0A2J8I3F4"/>
<evidence type="ECO:0000313" key="3">
    <source>
        <dbReference type="Proteomes" id="UP000236449"/>
    </source>
</evidence>
<evidence type="ECO:0000256" key="1">
    <source>
        <dbReference type="SAM" id="Phobius"/>
    </source>
</evidence>
<sequence length="150" mass="17083">MPKAAKLNRDQMFNNSQADAAANGSGVKNRKRLELFLIFLLVLGSIVAAILYGNVIDRIKSTLAPKQEIYGVWVEQDVAYYSTRRLEIGPDGITMEGRVYTTRYDFDGHYLTFKVAGQEYKFQMTNPENTEMKQVTSAHYKPIFRMSGKN</sequence>
<protein>
    <submittedName>
        <fullName evidence="2">N-acetylglutamate synthase</fullName>
    </submittedName>
</protein>
<keyword evidence="1" id="KW-1133">Transmembrane helix</keyword>
<dbReference type="Pfam" id="PF11012">
    <property type="entry name" value="DUF2850"/>
    <property type="match status" value="1"/>
</dbReference>
<name>A0A2J8I3F4_VIBDI</name>
<accession>A0A2J8I3F4</accession>
<organism evidence="2 3">
    <name type="scientific">Vibrio diazotrophicus</name>
    <dbReference type="NCBI Taxonomy" id="685"/>
    <lineage>
        <taxon>Bacteria</taxon>
        <taxon>Pseudomonadati</taxon>
        <taxon>Pseudomonadota</taxon>
        <taxon>Gammaproteobacteria</taxon>
        <taxon>Vibrionales</taxon>
        <taxon>Vibrionaceae</taxon>
        <taxon>Vibrio</taxon>
    </lineage>
</organism>
<comment type="caution">
    <text evidence="2">The sequence shown here is derived from an EMBL/GenBank/DDBJ whole genome shotgun (WGS) entry which is preliminary data.</text>
</comment>
<reference evidence="2 3" key="1">
    <citation type="submission" date="2018-01" db="EMBL/GenBank/DDBJ databases">
        <title>Draft genome sequences of six Vibrio diazotrophicus strains isolated from deep-sea sediments of the Baltic Sea.</title>
        <authorList>
            <person name="Castillo D."/>
            <person name="Vandieken V."/>
            <person name="Chiang O."/>
            <person name="Middelboe M."/>
        </authorList>
    </citation>
    <scope>NUCLEOTIDE SEQUENCE [LARGE SCALE GENOMIC DNA]</scope>
    <source>
        <strain evidence="2 3">60.27F</strain>
    </source>
</reference>
<keyword evidence="1" id="KW-0812">Transmembrane</keyword>
<evidence type="ECO:0000313" key="2">
    <source>
        <dbReference type="EMBL" id="PNI05050.1"/>
    </source>
</evidence>
<feature type="transmembrane region" description="Helical" evidence="1">
    <location>
        <begin position="35"/>
        <end position="55"/>
    </location>
</feature>
<dbReference type="InterPro" id="IPR021271">
    <property type="entry name" value="DUF2850"/>
</dbReference>
<proteinExistence type="predicted"/>
<dbReference type="EMBL" id="POSK01000005">
    <property type="protein sequence ID" value="PNI05050.1"/>
    <property type="molecule type" value="Genomic_DNA"/>
</dbReference>
<gene>
    <name evidence="2" type="ORF">C1N32_09640</name>
</gene>